<evidence type="ECO:0000313" key="2">
    <source>
        <dbReference type="EMBL" id="QDT75907.1"/>
    </source>
</evidence>
<dbReference type="AlphaFoldDB" id="A0A517U5J9"/>
<reference evidence="2 3" key="1">
    <citation type="submission" date="2019-02" db="EMBL/GenBank/DDBJ databases">
        <title>Deep-cultivation of Planctomycetes and their phenomic and genomic characterization uncovers novel biology.</title>
        <authorList>
            <person name="Wiegand S."/>
            <person name="Jogler M."/>
            <person name="Boedeker C."/>
            <person name="Pinto D."/>
            <person name="Vollmers J."/>
            <person name="Rivas-Marin E."/>
            <person name="Kohn T."/>
            <person name="Peeters S.H."/>
            <person name="Heuer A."/>
            <person name="Rast P."/>
            <person name="Oberbeckmann S."/>
            <person name="Bunk B."/>
            <person name="Jeske O."/>
            <person name="Meyerdierks A."/>
            <person name="Storesund J.E."/>
            <person name="Kallscheuer N."/>
            <person name="Luecker S."/>
            <person name="Lage O.M."/>
            <person name="Pohl T."/>
            <person name="Merkel B.J."/>
            <person name="Hornburger P."/>
            <person name="Mueller R.-W."/>
            <person name="Bruemmer F."/>
            <person name="Labrenz M."/>
            <person name="Spormann A.M."/>
            <person name="Op den Camp H."/>
            <person name="Overmann J."/>
            <person name="Amann R."/>
            <person name="Jetten M.S.M."/>
            <person name="Mascher T."/>
            <person name="Medema M.H."/>
            <person name="Devos D.P."/>
            <person name="Kaster A.-K."/>
            <person name="Ovreas L."/>
            <person name="Rohde M."/>
            <person name="Galperin M.Y."/>
            <person name="Jogler C."/>
        </authorList>
    </citation>
    <scope>NUCLEOTIDE SEQUENCE [LARGE SCALE GENOMIC DNA]</scope>
    <source>
        <strain evidence="2 3">I41</strain>
    </source>
</reference>
<organism evidence="2 3">
    <name type="scientific">Lacipirellula limnantheis</name>
    <dbReference type="NCBI Taxonomy" id="2528024"/>
    <lineage>
        <taxon>Bacteria</taxon>
        <taxon>Pseudomonadati</taxon>
        <taxon>Planctomycetota</taxon>
        <taxon>Planctomycetia</taxon>
        <taxon>Pirellulales</taxon>
        <taxon>Lacipirellulaceae</taxon>
        <taxon>Lacipirellula</taxon>
    </lineage>
</organism>
<name>A0A517U5J9_9BACT</name>
<protein>
    <submittedName>
        <fullName evidence="2">Uncharacterized protein</fullName>
    </submittedName>
</protein>
<feature type="compositionally biased region" description="Basic and acidic residues" evidence="1">
    <location>
        <begin position="40"/>
        <end position="50"/>
    </location>
</feature>
<feature type="compositionally biased region" description="Polar residues" evidence="1">
    <location>
        <begin position="196"/>
        <end position="207"/>
    </location>
</feature>
<proteinExistence type="predicted"/>
<feature type="region of interest" description="Disordered" evidence="1">
    <location>
        <begin position="174"/>
        <end position="207"/>
    </location>
</feature>
<dbReference type="OrthoDB" id="300547at2"/>
<dbReference type="EMBL" id="CP036339">
    <property type="protein sequence ID" value="QDT75907.1"/>
    <property type="molecule type" value="Genomic_DNA"/>
</dbReference>
<keyword evidence="3" id="KW-1185">Reference proteome</keyword>
<dbReference type="RefSeq" id="WP_145435673.1">
    <property type="nucleotide sequence ID" value="NZ_CP036339.1"/>
</dbReference>
<evidence type="ECO:0000313" key="3">
    <source>
        <dbReference type="Proteomes" id="UP000317909"/>
    </source>
</evidence>
<feature type="region of interest" description="Disordered" evidence="1">
    <location>
        <begin position="28"/>
        <end position="84"/>
    </location>
</feature>
<accession>A0A517U5J9</accession>
<dbReference type="KEGG" id="llh:I41_51520"/>
<gene>
    <name evidence="2" type="ORF">I41_51520</name>
</gene>
<dbReference type="Proteomes" id="UP000317909">
    <property type="component" value="Chromosome"/>
</dbReference>
<evidence type="ECO:0000256" key="1">
    <source>
        <dbReference type="SAM" id="MobiDB-lite"/>
    </source>
</evidence>
<sequence>MRFFCLILLGVLVGWGASDIQWNREAAGQDAPARAPGAERSIRPDREGVLRRRGLLPPRDPASPAPTGEAPPYQPSGEATPDAAMESGATAALGFEVPQGANRAMEELGDPIAAPTRAAAATGGLLGRFQASAYGAASGHGCYVVDTMTGAIWHVSNAQPPQLVTAALTAHASGPQPASIALPPPMLTAPAIPSLEPQTTPQSDAAE</sequence>